<name>A0A0L8AKP7_9BACT</name>
<gene>
    <name evidence="4" type="ORF">OB69_09010</name>
</gene>
<dbReference type="Gene3D" id="3.40.50.2300">
    <property type="match status" value="1"/>
</dbReference>
<dbReference type="GO" id="GO:0000160">
    <property type="term" value="P:phosphorelay signal transduction system"/>
    <property type="evidence" value="ECO:0007669"/>
    <property type="project" value="InterPro"/>
</dbReference>
<evidence type="ECO:0000259" key="3">
    <source>
        <dbReference type="PROSITE" id="PS50110"/>
    </source>
</evidence>
<keyword evidence="1 2" id="KW-0597">Phosphoprotein</keyword>
<dbReference type="PROSITE" id="PS50110">
    <property type="entry name" value="RESPONSE_REGULATORY"/>
    <property type="match status" value="1"/>
</dbReference>
<proteinExistence type="predicted"/>
<dbReference type="SMART" id="SM00448">
    <property type="entry name" value="REC"/>
    <property type="match status" value="1"/>
</dbReference>
<dbReference type="Proteomes" id="UP000036908">
    <property type="component" value="Unassembled WGS sequence"/>
</dbReference>
<dbReference type="PATRIC" id="fig|1566026.4.peg.3637"/>
<accession>A0A0L8AKP7</accession>
<evidence type="ECO:0000313" key="5">
    <source>
        <dbReference type="Proteomes" id="UP000036908"/>
    </source>
</evidence>
<reference evidence="5" key="1">
    <citation type="submission" date="2014-11" db="EMBL/GenBank/DDBJ databases">
        <title>Genome sequencing of Roseivirga sp. D-25.</title>
        <authorList>
            <person name="Selvaratnam C."/>
            <person name="Thevarajoo S."/>
            <person name="Goh K.M."/>
            <person name="Eee R."/>
            <person name="Chan K.-G."/>
            <person name="Chong C.S."/>
        </authorList>
    </citation>
    <scope>NUCLEOTIDE SEQUENCE [LARGE SCALE GENOMIC DNA]</scope>
    <source>
        <strain evidence="5">D-25</strain>
    </source>
</reference>
<dbReference type="EMBL" id="JSVA01000009">
    <property type="protein sequence ID" value="KOF02959.1"/>
    <property type="molecule type" value="Genomic_DNA"/>
</dbReference>
<protein>
    <recommendedName>
        <fullName evidence="3">Response regulatory domain-containing protein</fullName>
    </recommendedName>
</protein>
<dbReference type="Pfam" id="PF00072">
    <property type="entry name" value="Response_reg"/>
    <property type="match status" value="1"/>
</dbReference>
<dbReference type="SUPFAM" id="SSF52172">
    <property type="entry name" value="CheY-like"/>
    <property type="match status" value="1"/>
</dbReference>
<comment type="caution">
    <text evidence="4">The sequence shown here is derived from an EMBL/GenBank/DDBJ whole genome shotgun (WGS) entry which is preliminary data.</text>
</comment>
<keyword evidence="5" id="KW-1185">Reference proteome</keyword>
<dbReference type="InterPro" id="IPR050595">
    <property type="entry name" value="Bact_response_regulator"/>
</dbReference>
<evidence type="ECO:0000313" key="4">
    <source>
        <dbReference type="EMBL" id="KOF02959.1"/>
    </source>
</evidence>
<dbReference type="PANTHER" id="PTHR44591">
    <property type="entry name" value="STRESS RESPONSE REGULATOR PROTEIN 1"/>
    <property type="match status" value="1"/>
</dbReference>
<dbReference type="PANTHER" id="PTHR44591:SF3">
    <property type="entry name" value="RESPONSE REGULATORY DOMAIN-CONTAINING PROTEIN"/>
    <property type="match status" value="1"/>
</dbReference>
<dbReference type="RefSeq" id="WP_053223388.1">
    <property type="nucleotide sequence ID" value="NZ_JSVA01000009.1"/>
</dbReference>
<feature type="domain" description="Response regulatory" evidence="3">
    <location>
        <begin position="6"/>
        <end position="118"/>
    </location>
</feature>
<dbReference type="OrthoDB" id="9789181at2"/>
<dbReference type="InterPro" id="IPR001789">
    <property type="entry name" value="Sig_transdc_resp-reg_receiver"/>
</dbReference>
<sequence>MKETKSVAIVDDEEFIGHMVSKFLQNEGLITVYFDRMLAAKEDFLKKTYDYYFLDLNLPDGTGFDLVPIIQEKAKNAKIIIISAHDGHEELSRAKSFGVHGFIHKPFNKQAILNTITK</sequence>
<dbReference type="AlphaFoldDB" id="A0A0L8AKP7"/>
<organism evidence="4 5">
    <name type="scientific">Roseivirga seohaensis subsp. aquiponti</name>
    <dbReference type="NCBI Taxonomy" id="1566026"/>
    <lineage>
        <taxon>Bacteria</taxon>
        <taxon>Pseudomonadati</taxon>
        <taxon>Bacteroidota</taxon>
        <taxon>Cytophagia</taxon>
        <taxon>Cytophagales</taxon>
        <taxon>Roseivirgaceae</taxon>
        <taxon>Roseivirga</taxon>
    </lineage>
</organism>
<evidence type="ECO:0000256" key="1">
    <source>
        <dbReference type="ARBA" id="ARBA00022553"/>
    </source>
</evidence>
<dbReference type="CDD" id="cd00156">
    <property type="entry name" value="REC"/>
    <property type="match status" value="1"/>
</dbReference>
<dbReference type="InterPro" id="IPR011006">
    <property type="entry name" value="CheY-like_superfamily"/>
</dbReference>
<evidence type="ECO:0000256" key="2">
    <source>
        <dbReference type="PROSITE-ProRule" id="PRU00169"/>
    </source>
</evidence>
<feature type="modified residue" description="4-aspartylphosphate" evidence="2">
    <location>
        <position position="55"/>
    </location>
</feature>